<gene>
    <name evidence="1" type="ORF">Tci_049523</name>
</gene>
<protein>
    <submittedName>
        <fullName evidence="1">Uncharacterized protein</fullName>
    </submittedName>
</protein>
<evidence type="ECO:0000313" key="1">
    <source>
        <dbReference type="EMBL" id="GEU77545.1"/>
    </source>
</evidence>
<dbReference type="AlphaFoldDB" id="A0A6L2MYV0"/>
<accession>A0A6L2MYV0</accession>
<name>A0A6L2MYV0_TANCI</name>
<dbReference type="EMBL" id="BKCJ010007496">
    <property type="protein sequence ID" value="GEU77545.1"/>
    <property type="molecule type" value="Genomic_DNA"/>
</dbReference>
<sequence>MYWYSRCSWCGGPFNGGNCRRCTNLSFGDEFVHNPDPISNDETPEFSYPPSKPQTSSFDRFYCYGYGDPLEDGVHCQQCTCEWCRSCLREGICFICASSNENSFIEPNSFNDTSNVFTHPPQPPQYSINHQPQIIDQEWESKLYNEFMESMRSMFEEFRERLQAAKGVSVA</sequence>
<reference evidence="1" key="1">
    <citation type="journal article" date="2019" name="Sci. Rep.">
        <title>Draft genome of Tanacetum cinerariifolium, the natural source of mosquito coil.</title>
        <authorList>
            <person name="Yamashiro T."/>
            <person name="Shiraishi A."/>
            <person name="Satake H."/>
            <person name="Nakayama K."/>
        </authorList>
    </citation>
    <scope>NUCLEOTIDE SEQUENCE</scope>
</reference>
<comment type="caution">
    <text evidence="1">The sequence shown here is derived from an EMBL/GenBank/DDBJ whole genome shotgun (WGS) entry which is preliminary data.</text>
</comment>
<proteinExistence type="predicted"/>
<organism evidence="1">
    <name type="scientific">Tanacetum cinerariifolium</name>
    <name type="common">Dalmatian daisy</name>
    <name type="synonym">Chrysanthemum cinerariifolium</name>
    <dbReference type="NCBI Taxonomy" id="118510"/>
    <lineage>
        <taxon>Eukaryota</taxon>
        <taxon>Viridiplantae</taxon>
        <taxon>Streptophyta</taxon>
        <taxon>Embryophyta</taxon>
        <taxon>Tracheophyta</taxon>
        <taxon>Spermatophyta</taxon>
        <taxon>Magnoliopsida</taxon>
        <taxon>eudicotyledons</taxon>
        <taxon>Gunneridae</taxon>
        <taxon>Pentapetalae</taxon>
        <taxon>asterids</taxon>
        <taxon>campanulids</taxon>
        <taxon>Asterales</taxon>
        <taxon>Asteraceae</taxon>
        <taxon>Asteroideae</taxon>
        <taxon>Anthemideae</taxon>
        <taxon>Anthemidinae</taxon>
        <taxon>Tanacetum</taxon>
    </lineage>
</organism>